<reference evidence="2 3" key="1">
    <citation type="submission" date="2018-11" db="EMBL/GenBank/DDBJ databases">
        <title>Vibrio LJC006 sp. nov., isolated from seawater during the bloom of the enteromorpha.</title>
        <authorList>
            <person name="Liang J."/>
        </authorList>
    </citation>
    <scope>NUCLEOTIDE SEQUENCE [LARGE SCALE GENOMIC DNA]</scope>
    <source>
        <strain evidence="2 3">LJC006</strain>
    </source>
</reference>
<dbReference type="SUPFAM" id="SSF55729">
    <property type="entry name" value="Acyl-CoA N-acyltransferases (Nat)"/>
    <property type="match status" value="1"/>
</dbReference>
<dbReference type="AlphaFoldDB" id="A0A3N9U0E6"/>
<evidence type="ECO:0000313" key="2">
    <source>
        <dbReference type="EMBL" id="RQW62702.1"/>
    </source>
</evidence>
<keyword evidence="3" id="KW-1185">Reference proteome</keyword>
<proteinExistence type="predicted"/>
<evidence type="ECO:0000259" key="1">
    <source>
        <dbReference type="PROSITE" id="PS51186"/>
    </source>
</evidence>
<comment type="caution">
    <text evidence="2">The sequence shown here is derived from an EMBL/GenBank/DDBJ whole genome shotgun (WGS) entry which is preliminary data.</text>
</comment>
<gene>
    <name evidence="2" type="ORF">EES38_13330</name>
</gene>
<dbReference type="InterPro" id="IPR000182">
    <property type="entry name" value="GNAT_dom"/>
</dbReference>
<dbReference type="RefSeq" id="WP_124937696.1">
    <property type="nucleotide sequence ID" value="NZ_RJVQ01000005.1"/>
</dbReference>
<dbReference type="EMBL" id="RJVQ01000005">
    <property type="protein sequence ID" value="RQW62702.1"/>
    <property type="molecule type" value="Genomic_DNA"/>
</dbReference>
<keyword evidence="2" id="KW-0808">Transferase</keyword>
<feature type="domain" description="N-acetyltransferase" evidence="1">
    <location>
        <begin position="26"/>
        <end position="165"/>
    </location>
</feature>
<dbReference type="InterPro" id="IPR016181">
    <property type="entry name" value="Acyl_CoA_acyltransferase"/>
</dbReference>
<dbReference type="Gene3D" id="3.40.630.30">
    <property type="match status" value="1"/>
</dbReference>
<dbReference type="OrthoDB" id="275336at2"/>
<accession>A0A3N9U0E6</accession>
<dbReference type="GO" id="GO:0016747">
    <property type="term" value="F:acyltransferase activity, transferring groups other than amino-acyl groups"/>
    <property type="evidence" value="ECO:0007669"/>
    <property type="project" value="InterPro"/>
</dbReference>
<dbReference type="Pfam" id="PF00583">
    <property type="entry name" value="Acetyltransf_1"/>
    <property type="match status" value="1"/>
</dbReference>
<sequence>MSKVTTYYLEMLSSAELKAKENSQQLVVQECEIDSWQVNRFLYQYVGQAWQWNDKLSWNDAQWLEYVAQPSMRTWIGYWKGSIAGYFELQMDDEGSVEINYFGLASQFIGKGLGGYFLSQAIEKAWSFNGVKRVWVHTCSLDHPQALSNYQARGLRLYREEIEDL</sequence>
<dbReference type="Proteomes" id="UP000281112">
    <property type="component" value="Unassembled WGS sequence"/>
</dbReference>
<organism evidence="2 3">
    <name type="scientific">Vibrio viridaestus</name>
    <dbReference type="NCBI Taxonomy" id="2487322"/>
    <lineage>
        <taxon>Bacteria</taxon>
        <taxon>Pseudomonadati</taxon>
        <taxon>Pseudomonadota</taxon>
        <taxon>Gammaproteobacteria</taxon>
        <taxon>Vibrionales</taxon>
        <taxon>Vibrionaceae</taxon>
        <taxon>Vibrio</taxon>
    </lineage>
</organism>
<evidence type="ECO:0000313" key="3">
    <source>
        <dbReference type="Proteomes" id="UP000281112"/>
    </source>
</evidence>
<protein>
    <submittedName>
        <fullName evidence="2">GNAT family N-acetyltransferase</fullName>
    </submittedName>
</protein>
<name>A0A3N9U0E6_9VIBR</name>
<dbReference type="PROSITE" id="PS51186">
    <property type="entry name" value="GNAT"/>
    <property type="match status" value="1"/>
</dbReference>